<feature type="transmembrane region" description="Helical" evidence="1">
    <location>
        <begin position="118"/>
        <end position="138"/>
    </location>
</feature>
<sequence>MTLMDVTFGAMLDGVLMSFALYGITCIQVLRYYQSYPEDSLTLKVVVAAVWMLDTLQECLLVHAIWFYLITQGNGNPFALLYAVWSLIAQVIPSDICIIIVELFYIRRIWILHNRDRRISILPILAVAALVIGFVYVAKCFRFPAFSASVKQQWIVIVSASCRAVVDLTIAVMTCRLLYQSRKRVITEKVNSLIGTLIGYTMATGLLTSIVAVLYVGVYVAMPFNMIYIAIYFVHAKIYVNSMLSALNSRATFRELIEQDIELQLPASMTLGQESEG</sequence>
<feature type="transmembrane region" description="Helical" evidence="1">
    <location>
        <begin position="6"/>
        <end position="33"/>
    </location>
</feature>
<feature type="transmembrane region" description="Helical" evidence="1">
    <location>
        <begin position="154"/>
        <end position="179"/>
    </location>
</feature>
<feature type="transmembrane region" description="Helical" evidence="1">
    <location>
        <begin position="222"/>
        <end position="240"/>
    </location>
</feature>
<evidence type="ECO:0000256" key="1">
    <source>
        <dbReference type="SAM" id="Phobius"/>
    </source>
</evidence>
<gene>
    <name evidence="3" type="ORF">JAAARDRAFT_39898</name>
</gene>
<protein>
    <recommendedName>
        <fullName evidence="2">DUF6534 domain-containing protein</fullName>
    </recommendedName>
</protein>
<feature type="domain" description="DUF6534" evidence="2">
    <location>
        <begin position="164"/>
        <end position="251"/>
    </location>
</feature>
<organism evidence="3 4">
    <name type="scientific">Jaapia argillacea MUCL 33604</name>
    <dbReference type="NCBI Taxonomy" id="933084"/>
    <lineage>
        <taxon>Eukaryota</taxon>
        <taxon>Fungi</taxon>
        <taxon>Dikarya</taxon>
        <taxon>Basidiomycota</taxon>
        <taxon>Agaricomycotina</taxon>
        <taxon>Agaricomycetes</taxon>
        <taxon>Agaricomycetidae</taxon>
        <taxon>Jaapiales</taxon>
        <taxon>Jaapiaceae</taxon>
        <taxon>Jaapia</taxon>
    </lineage>
</organism>
<dbReference type="Proteomes" id="UP000027265">
    <property type="component" value="Unassembled WGS sequence"/>
</dbReference>
<dbReference type="Pfam" id="PF20152">
    <property type="entry name" value="DUF6534"/>
    <property type="match status" value="1"/>
</dbReference>
<dbReference type="OrthoDB" id="2745105at2759"/>
<reference evidence="4" key="1">
    <citation type="journal article" date="2014" name="Proc. Natl. Acad. Sci. U.S.A.">
        <title>Extensive sampling of basidiomycete genomes demonstrates inadequacy of the white-rot/brown-rot paradigm for wood decay fungi.</title>
        <authorList>
            <person name="Riley R."/>
            <person name="Salamov A.A."/>
            <person name="Brown D.W."/>
            <person name="Nagy L.G."/>
            <person name="Floudas D."/>
            <person name="Held B.W."/>
            <person name="Levasseur A."/>
            <person name="Lombard V."/>
            <person name="Morin E."/>
            <person name="Otillar R."/>
            <person name="Lindquist E.A."/>
            <person name="Sun H."/>
            <person name="LaButti K.M."/>
            <person name="Schmutz J."/>
            <person name="Jabbour D."/>
            <person name="Luo H."/>
            <person name="Baker S.E."/>
            <person name="Pisabarro A.G."/>
            <person name="Walton J.D."/>
            <person name="Blanchette R.A."/>
            <person name="Henrissat B."/>
            <person name="Martin F."/>
            <person name="Cullen D."/>
            <person name="Hibbett D.S."/>
            <person name="Grigoriev I.V."/>
        </authorList>
    </citation>
    <scope>NUCLEOTIDE SEQUENCE [LARGE SCALE GENOMIC DNA]</scope>
    <source>
        <strain evidence="4">MUCL 33604</strain>
    </source>
</reference>
<dbReference type="HOGENOM" id="CLU_046025_5_4_1"/>
<dbReference type="AlphaFoldDB" id="A0A067PQQ1"/>
<feature type="transmembrane region" description="Helical" evidence="1">
    <location>
        <begin position="82"/>
        <end position="106"/>
    </location>
</feature>
<evidence type="ECO:0000313" key="4">
    <source>
        <dbReference type="Proteomes" id="UP000027265"/>
    </source>
</evidence>
<dbReference type="InterPro" id="IPR045339">
    <property type="entry name" value="DUF6534"/>
</dbReference>
<feature type="transmembrane region" description="Helical" evidence="1">
    <location>
        <begin position="45"/>
        <end position="70"/>
    </location>
</feature>
<dbReference type="PANTHER" id="PTHR40465:SF1">
    <property type="entry name" value="DUF6534 DOMAIN-CONTAINING PROTEIN"/>
    <property type="match status" value="1"/>
</dbReference>
<evidence type="ECO:0000313" key="3">
    <source>
        <dbReference type="EMBL" id="KDQ52646.1"/>
    </source>
</evidence>
<proteinExistence type="predicted"/>
<feature type="transmembrane region" description="Helical" evidence="1">
    <location>
        <begin position="191"/>
        <end position="216"/>
    </location>
</feature>
<keyword evidence="4" id="KW-1185">Reference proteome</keyword>
<evidence type="ECO:0000259" key="2">
    <source>
        <dbReference type="Pfam" id="PF20152"/>
    </source>
</evidence>
<dbReference type="EMBL" id="KL197738">
    <property type="protein sequence ID" value="KDQ52646.1"/>
    <property type="molecule type" value="Genomic_DNA"/>
</dbReference>
<keyword evidence="1" id="KW-0812">Transmembrane</keyword>
<dbReference type="InParanoid" id="A0A067PQQ1"/>
<dbReference type="PANTHER" id="PTHR40465">
    <property type="entry name" value="CHROMOSOME 1, WHOLE GENOME SHOTGUN SEQUENCE"/>
    <property type="match status" value="1"/>
</dbReference>
<name>A0A067PQQ1_9AGAM</name>
<keyword evidence="1" id="KW-0472">Membrane</keyword>
<keyword evidence="1" id="KW-1133">Transmembrane helix</keyword>
<accession>A0A067PQQ1</accession>